<protein>
    <submittedName>
        <fullName evidence="8">Ubiquitin-like-specific protease 2</fullName>
    </submittedName>
</protein>
<feature type="compositionally biased region" description="Polar residues" evidence="6">
    <location>
        <begin position="628"/>
        <end position="637"/>
    </location>
</feature>
<keyword evidence="2" id="KW-0597">Phosphoprotein</keyword>
<feature type="compositionally biased region" description="Low complexity" evidence="6">
    <location>
        <begin position="646"/>
        <end position="676"/>
    </location>
</feature>
<dbReference type="InterPro" id="IPR051947">
    <property type="entry name" value="Sentrin-specific_protease"/>
</dbReference>
<comment type="caution">
    <text evidence="8">The sequence shown here is derived from an EMBL/GenBank/DDBJ whole genome shotgun (WGS) entry which is preliminary data.</text>
</comment>
<dbReference type="OrthoDB" id="442460at2759"/>
<feature type="compositionally biased region" description="Basic and acidic residues" evidence="6">
    <location>
        <begin position="426"/>
        <end position="440"/>
    </location>
</feature>
<evidence type="ECO:0000256" key="4">
    <source>
        <dbReference type="ARBA" id="ARBA00022786"/>
    </source>
</evidence>
<dbReference type="GO" id="GO:0016926">
    <property type="term" value="P:protein desumoylation"/>
    <property type="evidence" value="ECO:0007669"/>
    <property type="project" value="TreeGrafter"/>
</dbReference>
<evidence type="ECO:0000313" key="8">
    <source>
        <dbReference type="EMBL" id="OMJ27147.1"/>
    </source>
</evidence>
<keyword evidence="5" id="KW-0378">Hydrolase</keyword>
<accession>A0A1R1YJP8</accession>
<feature type="domain" description="Ubiquitin-like protease family profile" evidence="7">
    <location>
        <begin position="311"/>
        <end position="744"/>
    </location>
</feature>
<evidence type="ECO:0000256" key="5">
    <source>
        <dbReference type="ARBA" id="ARBA00022801"/>
    </source>
</evidence>
<evidence type="ECO:0000313" key="9">
    <source>
        <dbReference type="Proteomes" id="UP000187429"/>
    </source>
</evidence>
<dbReference type="Pfam" id="PF02902">
    <property type="entry name" value="Peptidase_C48"/>
    <property type="match status" value="1"/>
</dbReference>
<sequence length="749" mass="84670">MENNRNLLLESRDKARRSTINIQSPIYTDLVVGRLKSKGSKVGYNSMVESKSPTKIEVPTNRRISLSSQSSNVSEIFFNKNKNDSLSSNGFRMRKSITLEGIFSDNKEIPINHIKRISYSYRNNNCLIGIDVATHRGSRKDPMTSEHHNSNISIKIKLDTVDIKAKKNADSGNVKQALSRLAFNSFNLYILTTYEHDEMLNFLNQGQISSVSLLSDSETDSESSPENVIHTTNHSNHQDNTDTLQTEPGSDATMLQNINSQKSNDHDPETSSSSSAENTVVRTSNRQLARKSQYEPDTVLFVYPFDSKNSVTVTMNDFRRLNSCEFLNDTIIDFYLRFLLEHLKVRNPVLFGQVFVYSPFFYELYNKNPKLEPHKRYEYVKKWTSKVNMADKKYLFFPINKDQHWFLAVIINPLLLNAESKINNTESKDTKKIPKIEKSSGSEADSEDNSSEILKKDSTLEENTNDQKDTQIPEGKNSTADQIRTENMPHHVVSIDLSLLNSESGSRGNENSSRTKEIVAKISIEGKTETENDSDEDVEGEITNSQKKSSPSSDLVSLSELTSLTKIEEMKSGIYDLDSAHKKRSTDFQSKLYDSDEINLEKMYSGPSKKRAHSDDLVKDEEYENQESRQGFETSIKSSDKFHCIDNSSDLSDVSDNDQSISISQSSETSLQDSGSKNGTASGIEVEEIDIDKKATKKSKFDEFDIEASDTSEERAITRPLSRITIKRNFSKKAVHPAKEVEVVDPDSK</sequence>
<dbReference type="PROSITE" id="PS50600">
    <property type="entry name" value="ULP_PROTEASE"/>
    <property type="match status" value="1"/>
</dbReference>
<organism evidence="8 9">
    <name type="scientific">Smittium culicis</name>
    <dbReference type="NCBI Taxonomy" id="133412"/>
    <lineage>
        <taxon>Eukaryota</taxon>
        <taxon>Fungi</taxon>
        <taxon>Fungi incertae sedis</taxon>
        <taxon>Zoopagomycota</taxon>
        <taxon>Kickxellomycotina</taxon>
        <taxon>Harpellomycetes</taxon>
        <taxon>Harpellales</taxon>
        <taxon>Legeriomycetaceae</taxon>
        <taxon>Smittium</taxon>
    </lineage>
</organism>
<dbReference type="InterPro" id="IPR038765">
    <property type="entry name" value="Papain-like_cys_pep_sf"/>
</dbReference>
<dbReference type="GO" id="GO:0005634">
    <property type="term" value="C:nucleus"/>
    <property type="evidence" value="ECO:0007669"/>
    <property type="project" value="TreeGrafter"/>
</dbReference>
<dbReference type="SUPFAM" id="SSF54001">
    <property type="entry name" value="Cysteine proteinases"/>
    <property type="match status" value="1"/>
</dbReference>
<dbReference type="Gene3D" id="3.40.395.10">
    <property type="entry name" value="Adenoviral Proteinase, Chain A"/>
    <property type="match status" value="1"/>
</dbReference>
<dbReference type="InterPro" id="IPR003653">
    <property type="entry name" value="Peptidase_C48_C"/>
</dbReference>
<dbReference type="GO" id="GO:0005737">
    <property type="term" value="C:cytoplasm"/>
    <property type="evidence" value="ECO:0007669"/>
    <property type="project" value="TreeGrafter"/>
</dbReference>
<keyword evidence="4" id="KW-0833">Ubl conjugation pathway</keyword>
<dbReference type="GO" id="GO:0070139">
    <property type="term" value="F:SUMO-specific endopeptidase activity"/>
    <property type="evidence" value="ECO:0007669"/>
    <property type="project" value="TreeGrafter"/>
</dbReference>
<reference evidence="9" key="1">
    <citation type="submission" date="2017-01" db="EMBL/GenBank/DDBJ databases">
        <authorList>
            <person name="Wang Y."/>
            <person name="White M."/>
            <person name="Kvist S."/>
            <person name="Moncalvo J.-M."/>
        </authorList>
    </citation>
    <scope>NUCLEOTIDE SEQUENCE [LARGE SCALE GENOMIC DNA]</scope>
    <source>
        <strain evidence="9">ID-206-W2</strain>
    </source>
</reference>
<dbReference type="GO" id="GO:0006508">
    <property type="term" value="P:proteolysis"/>
    <property type="evidence" value="ECO:0007669"/>
    <property type="project" value="UniProtKB-KW"/>
</dbReference>
<dbReference type="PANTHER" id="PTHR46896:SF3">
    <property type="entry name" value="FI06413P-RELATED"/>
    <property type="match status" value="1"/>
</dbReference>
<feature type="region of interest" description="Disordered" evidence="6">
    <location>
        <begin position="214"/>
        <end position="289"/>
    </location>
</feature>
<feature type="compositionally biased region" description="Polar residues" evidence="6">
    <location>
        <begin position="270"/>
        <end position="287"/>
    </location>
</feature>
<comment type="similarity">
    <text evidence="1">Belongs to the peptidase C48 family.</text>
</comment>
<evidence type="ECO:0000256" key="6">
    <source>
        <dbReference type="SAM" id="MobiDB-lite"/>
    </source>
</evidence>
<feature type="region of interest" description="Disordered" evidence="6">
    <location>
        <begin position="522"/>
        <end position="557"/>
    </location>
</feature>
<gene>
    <name evidence="8" type="ORF">AYI69_g3422</name>
</gene>
<feature type="region of interest" description="Disordered" evidence="6">
    <location>
        <begin position="573"/>
        <end position="686"/>
    </location>
</feature>
<evidence type="ECO:0000256" key="1">
    <source>
        <dbReference type="ARBA" id="ARBA00005234"/>
    </source>
</evidence>
<feature type="compositionally biased region" description="Acidic residues" evidence="6">
    <location>
        <begin position="531"/>
        <end position="540"/>
    </location>
</feature>
<evidence type="ECO:0000259" key="7">
    <source>
        <dbReference type="PROSITE" id="PS50600"/>
    </source>
</evidence>
<feature type="compositionally biased region" description="Basic and acidic residues" evidence="6">
    <location>
        <begin position="453"/>
        <end position="471"/>
    </location>
</feature>
<proteinExistence type="inferred from homology"/>
<feature type="compositionally biased region" description="Low complexity" evidence="6">
    <location>
        <begin position="545"/>
        <end position="557"/>
    </location>
</feature>
<dbReference type="AlphaFoldDB" id="A0A1R1YJP8"/>
<feature type="compositionally biased region" description="Polar residues" evidence="6">
    <location>
        <begin position="225"/>
        <end position="235"/>
    </location>
</feature>
<feature type="region of interest" description="Disordered" evidence="6">
    <location>
        <begin position="426"/>
        <end position="487"/>
    </location>
</feature>
<keyword evidence="3 8" id="KW-0645">Protease</keyword>
<feature type="compositionally biased region" description="Polar residues" evidence="6">
    <location>
        <begin position="241"/>
        <end position="262"/>
    </location>
</feature>
<dbReference type="PANTHER" id="PTHR46896">
    <property type="entry name" value="SENTRIN-SPECIFIC PROTEASE"/>
    <property type="match status" value="1"/>
</dbReference>
<evidence type="ECO:0000256" key="3">
    <source>
        <dbReference type="ARBA" id="ARBA00022670"/>
    </source>
</evidence>
<dbReference type="Proteomes" id="UP000187429">
    <property type="component" value="Unassembled WGS sequence"/>
</dbReference>
<keyword evidence="9" id="KW-1185">Reference proteome</keyword>
<dbReference type="EMBL" id="LSSM01001143">
    <property type="protein sequence ID" value="OMJ27147.1"/>
    <property type="molecule type" value="Genomic_DNA"/>
</dbReference>
<name>A0A1R1YJP8_9FUNG</name>
<evidence type="ECO:0000256" key="2">
    <source>
        <dbReference type="ARBA" id="ARBA00022553"/>
    </source>
</evidence>